<dbReference type="AlphaFoldDB" id="D2RTI9"/>
<dbReference type="RefSeq" id="WP_012941364.1">
    <property type="nucleotide sequence ID" value="NC_013743.1"/>
</dbReference>
<dbReference type="KEGG" id="htu:Htur_0131"/>
<sequence>MSDADAADDRIREEFREFTSDDGVGGVIVDPQNDRAWIASTLTCDVEQ</sequence>
<protein>
    <submittedName>
        <fullName evidence="1">Uncharacterized protein</fullName>
    </submittedName>
</protein>
<evidence type="ECO:0000313" key="2">
    <source>
        <dbReference type="Proteomes" id="UP000001903"/>
    </source>
</evidence>
<dbReference type="Proteomes" id="UP000001903">
    <property type="component" value="Chromosome"/>
</dbReference>
<organism evidence="1 2">
    <name type="scientific">Haloterrigena turkmenica (strain ATCC 51198 / DSM 5511 / JCM 9101 / NCIMB 13204 / VKM B-1734 / 4k)</name>
    <name type="common">Halococcus turkmenicus</name>
    <dbReference type="NCBI Taxonomy" id="543526"/>
    <lineage>
        <taxon>Archaea</taxon>
        <taxon>Methanobacteriati</taxon>
        <taxon>Methanobacteriota</taxon>
        <taxon>Stenosarchaea group</taxon>
        <taxon>Halobacteria</taxon>
        <taxon>Halobacteriales</taxon>
        <taxon>Natrialbaceae</taxon>
        <taxon>Haloterrigena</taxon>
    </lineage>
</organism>
<dbReference type="HOGENOM" id="CLU_3147894_0_0_2"/>
<accession>D2RTI9</accession>
<dbReference type="OrthoDB" id="229380at2157"/>
<reference evidence="1 2" key="1">
    <citation type="journal article" date="2010" name="Stand. Genomic Sci.">
        <title>Complete genome sequence of Haloterrigena turkmenica type strain (4k).</title>
        <authorList>
            <person name="Saunders E."/>
            <person name="Tindall B.J."/>
            <person name="Fahnrich R."/>
            <person name="Lapidus A."/>
            <person name="Copeland A."/>
            <person name="Del Rio T.G."/>
            <person name="Lucas S."/>
            <person name="Chen F."/>
            <person name="Tice H."/>
            <person name="Cheng J.F."/>
            <person name="Han C."/>
            <person name="Detter J.C."/>
            <person name="Bruce D."/>
            <person name="Goodwin L."/>
            <person name="Chain P."/>
            <person name="Pitluck S."/>
            <person name="Pati A."/>
            <person name="Ivanova N."/>
            <person name="Mavromatis K."/>
            <person name="Chen A."/>
            <person name="Palaniappan K."/>
            <person name="Land M."/>
            <person name="Hauser L."/>
            <person name="Chang Y.J."/>
            <person name="Jeffries C.D."/>
            <person name="Brettin T."/>
            <person name="Rohde M."/>
            <person name="Goker M."/>
            <person name="Bristow J."/>
            <person name="Eisen J.A."/>
            <person name="Markowitz V."/>
            <person name="Hugenholtz P."/>
            <person name="Klenk H.P."/>
            <person name="Kyrpides N.C."/>
        </authorList>
    </citation>
    <scope>NUCLEOTIDE SEQUENCE [LARGE SCALE GENOMIC DNA]</scope>
    <source>
        <strain evidence="2">ATCC 51198 / DSM 5511 / JCM 9101 / NCIMB 13204 / VKM B-1734 / 4k</strain>
    </source>
</reference>
<name>D2RTI9_HALTV</name>
<gene>
    <name evidence="1" type="ordered locus">Htur_0131</name>
</gene>
<dbReference type="STRING" id="543526.Htur_0131"/>
<evidence type="ECO:0000313" key="1">
    <source>
        <dbReference type="EMBL" id="ADB59032.1"/>
    </source>
</evidence>
<proteinExistence type="predicted"/>
<dbReference type="eggNOG" id="arCOG09109">
    <property type="taxonomic scope" value="Archaea"/>
</dbReference>
<dbReference type="GeneID" id="58789182"/>
<keyword evidence="2" id="KW-1185">Reference proteome</keyword>
<dbReference type="EMBL" id="CP001860">
    <property type="protein sequence ID" value="ADB59032.1"/>
    <property type="molecule type" value="Genomic_DNA"/>
</dbReference>